<evidence type="ECO:0000313" key="2">
    <source>
        <dbReference type="EMBL" id="KAK0325401.1"/>
    </source>
</evidence>
<comment type="caution">
    <text evidence="2">The sequence shown here is derived from an EMBL/GenBank/DDBJ whole genome shotgun (WGS) entry which is preliminary data.</text>
</comment>
<gene>
    <name evidence="2" type="ORF">LTR82_003684</name>
</gene>
<name>A0AAN6JCU9_9PEZI</name>
<dbReference type="Proteomes" id="UP001168146">
    <property type="component" value="Unassembled WGS sequence"/>
</dbReference>
<accession>A0AAN6JCU9</accession>
<evidence type="ECO:0000313" key="3">
    <source>
        <dbReference type="Proteomes" id="UP001168146"/>
    </source>
</evidence>
<proteinExistence type="predicted"/>
<protein>
    <submittedName>
        <fullName evidence="2">Uncharacterized protein</fullName>
    </submittedName>
</protein>
<dbReference type="EMBL" id="JASUXU010000007">
    <property type="protein sequence ID" value="KAK0325401.1"/>
    <property type="molecule type" value="Genomic_DNA"/>
</dbReference>
<feature type="region of interest" description="Disordered" evidence="1">
    <location>
        <begin position="1"/>
        <end position="24"/>
    </location>
</feature>
<dbReference type="AlphaFoldDB" id="A0AAN6JCU9"/>
<reference evidence="2" key="1">
    <citation type="submission" date="2021-12" db="EMBL/GenBank/DDBJ databases">
        <title>Black yeast isolated from Biological Soil Crust.</title>
        <authorList>
            <person name="Kurbessoian T."/>
        </authorList>
    </citation>
    <scope>NUCLEOTIDE SEQUENCE</scope>
    <source>
        <strain evidence="2">CCFEE 5208</strain>
    </source>
</reference>
<evidence type="ECO:0000256" key="1">
    <source>
        <dbReference type="SAM" id="MobiDB-lite"/>
    </source>
</evidence>
<sequence>MEPPGLEPSNATHLLPVPTDLTSYPDQNQVDISKAMSGAPDGRVYPLRTLKLDQQTGVAHESKDSDTQSYCLEMVEKDGQTGVFSGSHTTSPTTFNTLMRKIGPNTIFAALTAQSLVEFTKLLEMHWSPLPNTVTVAVYLFGDTEQFKKMVAWKVQTMAHGYREEAHSHVREWVKAIQGAHFTVKIHIVLCYPWRDYRKLRGVTEPLRTGGRQVTVGIEASRWAEVPDIPFHLGLTLAAITGEKLERLSDLTEAQIQGLSDHGCRGLR</sequence>
<organism evidence="2 3">
    <name type="scientific">Friedmanniomyces endolithicus</name>
    <dbReference type="NCBI Taxonomy" id="329885"/>
    <lineage>
        <taxon>Eukaryota</taxon>
        <taxon>Fungi</taxon>
        <taxon>Dikarya</taxon>
        <taxon>Ascomycota</taxon>
        <taxon>Pezizomycotina</taxon>
        <taxon>Dothideomycetes</taxon>
        <taxon>Dothideomycetidae</taxon>
        <taxon>Mycosphaerellales</taxon>
        <taxon>Teratosphaeriaceae</taxon>
        <taxon>Friedmanniomyces</taxon>
    </lineage>
</organism>